<dbReference type="AlphaFoldDB" id="A0A918QP11"/>
<protein>
    <submittedName>
        <fullName evidence="2">Uncharacterized protein</fullName>
    </submittedName>
</protein>
<reference evidence="2" key="1">
    <citation type="journal article" date="2014" name="Int. J. Syst. Evol. Microbiol.">
        <title>Complete genome sequence of Corynebacterium casei LMG S-19264T (=DSM 44701T), isolated from a smear-ripened cheese.</title>
        <authorList>
            <consortium name="US DOE Joint Genome Institute (JGI-PGF)"/>
            <person name="Walter F."/>
            <person name="Albersmeier A."/>
            <person name="Kalinowski J."/>
            <person name="Ruckert C."/>
        </authorList>
    </citation>
    <scope>NUCLEOTIDE SEQUENCE</scope>
    <source>
        <strain evidence="2">JCM 4988</strain>
    </source>
</reference>
<organism evidence="2 3">
    <name type="scientific">Streptomyces inusitatus</name>
    <dbReference type="NCBI Taxonomy" id="68221"/>
    <lineage>
        <taxon>Bacteria</taxon>
        <taxon>Bacillati</taxon>
        <taxon>Actinomycetota</taxon>
        <taxon>Actinomycetes</taxon>
        <taxon>Kitasatosporales</taxon>
        <taxon>Streptomycetaceae</taxon>
        <taxon>Streptomyces</taxon>
    </lineage>
</organism>
<evidence type="ECO:0000313" key="2">
    <source>
        <dbReference type="EMBL" id="GGZ63207.1"/>
    </source>
</evidence>
<gene>
    <name evidence="2" type="ORF">GCM10010387_65760</name>
</gene>
<evidence type="ECO:0000256" key="1">
    <source>
        <dbReference type="SAM" id="MobiDB-lite"/>
    </source>
</evidence>
<proteinExistence type="predicted"/>
<evidence type="ECO:0000313" key="3">
    <source>
        <dbReference type="Proteomes" id="UP000630936"/>
    </source>
</evidence>
<dbReference type="Proteomes" id="UP000630936">
    <property type="component" value="Unassembled WGS sequence"/>
</dbReference>
<comment type="caution">
    <text evidence="2">The sequence shown here is derived from an EMBL/GenBank/DDBJ whole genome shotgun (WGS) entry which is preliminary data.</text>
</comment>
<reference evidence="2" key="2">
    <citation type="submission" date="2020-09" db="EMBL/GenBank/DDBJ databases">
        <authorList>
            <person name="Sun Q."/>
            <person name="Ohkuma M."/>
        </authorList>
    </citation>
    <scope>NUCLEOTIDE SEQUENCE</scope>
    <source>
        <strain evidence="2">JCM 4988</strain>
    </source>
</reference>
<accession>A0A918QP11</accession>
<keyword evidence="3" id="KW-1185">Reference proteome</keyword>
<sequence length="87" mass="9273">MAHGPPGAKRGCWLRPPGKKRGGPLGEALCIHVIRVRGEALRLNEQARPEKITALPNSHQGRYSGSRTTAGVAMPLWSSATAFSSTL</sequence>
<name>A0A918QP11_9ACTN</name>
<feature type="region of interest" description="Disordered" evidence="1">
    <location>
        <begin position="1"/>
        <end position="23"/>
    </location>
</feature>
<dbReference type="EMBL" id="BMWG01000037">
    <property type="protein sequence ID" value="GGZ63207.1"/>
    <property type="molecule type" value="Genomic_DNA"/>
</dbReference>